<keyword evidence="8" id="KW-1185">Reference proteome</keyword>
<evidence type="ECO:0000256" key="3">
    <source>
        <dbReference type="ARBA" id="ARBA00022576"/>
    </source>
</evidence>
<dbReference type="FunFam" id="3.40.640.10:FF:000033">
    <property type="entry name" value="Aspartate aminotransferase"/>
    <property type="match status" value="1"/>
</dbReference>
<dbReference type="Gene3D" id="3.40.640.10">
    <property type="entry name" value="Type I PLP-dependent aspartate aminotransferase-like (Major domain)"/>
    <property type="match status" value="1"/>
</dbReference>
<dbReference type="GO" id="GO:0005737">
    <property type="term" value="C:cytoplasm"/>
    <property type="evidence" value="ECO:0007669"/>
    <property type="project" value="TreeGrafter"/>
</dbReference>
<dbReference type="RefSeq" id="WP_188379699.1">
    <property type="nucleotide sequence ID" value="NZ_BMDI01000001.1"/>
</dbReference>
<dbReference type="PANTHER" id="PTHR43807">
    <property type="entry name" value="FI04487P"/>
    <property type="match status" value="1"/>
</dbReference>
<dbReference type="InterPro" id="IPR015424">
    <property type="entry name" value="PyrdxlP-dep_Trfase"/>
</dbReference>
<evidence type="ECO:0000259" key="6">
    <source>
        <dbReference type="Pfam" id="PF00155"/>
    </source>
</evidence>
<dbReference type="Proteomes" id="UP000642180">
    <property type="component" value="Unassembled WGS sequence"/>
</dbReference>
<dbReference type="EMBL" id="BMDI01000001">
    <property type="protein sequence ID" value="GGI16641.1"/>
    <property type="molecule type" value="Genomic_DNA"/>
</dbReference>
<dbReference type="NCBIfam" id="NF006569">
    <property type="entry name" value="PRK09082.1"/>
    <property type="match status" value="1"/>
</dbReference>
<sequence length="388" mass="43323">MIQIDSKLPDVGTTIFTRMSVLAQQYGAVNLGQGFPDFDCDPLLLERMQSALLHGHNQYAPMAGVPALREEISRQIASLYGRTYDAATEITITAGATQAIHTAISILVQPGDEVILFEPAYDSYDPSIRLNGGVPVRVRLHAPDYRPDWEAVRAALSSRTRAIIINTPHNPTARLWTAQDMQTLAELIKDTNVVVISDEVYEHMIFDGARHESVARHPALAARAFVISSFGKAFHVTGWKIAYCCAPLDLMREFQKAHQFIVFCTHAPSQYALADYLPQGAHLQLASFYQRKRDLFLNAVADCGLQWLPSQGSFFVSASFAHLEKQGDWPALAFAEWLTREVGVACIPLSSFYHDGFDEKVVRFCFAKKDETLQEAASRLQRLKTMMV</sequence>
<comment type="similarity">
    <text evidence="2">Belongs to the class-I pyridoxal-phosphate-dependent aminotransferase family.</text>
</comment>
<dbReference type="PANTHER" id="PTHR43807:SF20">
    <property type="entry name" value="FI04487P"/>
    <property type="match status" value="1"/>
</dbReference>
<dbReference type="InterPro" id="IPR015421">
    <property type="entry name" value="PyrdxlP-dep_Trfase_major"/>
</dbReference>
<dbReference type="AlphaFoldDB" id="A0A8J3F4E3"/>
<dbReference type="CDD" id="cd00609">
    <property type="entry name" value="AAT_like"/>
    <property type="match status" value="1"/>
</dbReference>
<dbReference type="InterPro" id="IPR004839">
    <property type="entry name" value="Aminotransferase_I/II_large"/>
</dbReference>
<evidence type="ECO:0000256" key="5">
    <source>
        <dbReference type="ARBA" id="ARBA00022898"/>
    </source>
</evidence>
<evidence type="ECO:0000256" key="1">
    <source>
        <dbReference type="ARBA" id="ARBA00001933"/>
    </source>
</evidence>
<keyword evidence="5" id="KW-0663">Pyridoxal phosphate</keyword>
<dbReference type="NCBIfam" id="NF009079">
    <property type="entry name" value="PRK12414.1"/>
    <property type="match status" value="1"/>
</dbReference>
<feature type="domain" description="Aminotransferase class I/classII large" evidence="6">
    <location>
        <begin position="29"/>
        <end position="380"/>
    </location>
</feature>
<proteinExistence type="inferred from homology"/>
<dbReference type="Pfam" id="PF00155">
    <property type="entry name" value="Aminotran_1_2"/>
    <property type="match status" value="1"/>
</dbReference>
<gene>
    <name evidence="7" type="ORF">GCM10008066_04980</name>
</gene>
<organism evidence="7 8">
    <name type="scientific">Oxalicibacterium faecigallinarum</name>
    <dbReference type="NCBI Taxonomy" id="573741"/>
    <lineage>
        <taxon>Bacteria</taxon>
        <taxon>Pseudomonadati</taxon>
        <taxon>Pseudomonadota</taxon>
        <taxon>Betaproteobacteria</taxon>
        <taxon>Burkholderiales</taxon>
        <taxon>Oxalobacteraceae</taxon>
        <taxon>Oxalicibacterium</taxon>
    </lineage>
</organism>
<keyword evidence="3 7" id="KW-0032">Aminotransferase</keyword>
<evidence type="ECO:0000313" key="7">
    <source>
        <dbReference type="EMBL" id="GGI16641.1"/>
    </source>
</evidence>
<evidence type="ECO:0000256" key="2">
    <source>
        <dbReference type="ARBA" id="ARBA00007441"/>
    </source>
</evidence>
<dbReference type="GO" id="GO:0016212">
    <property type="term" value="F:kynurenine-oxoglutarate transaminase activity"/>
    <property type="evidence" value="ECO:0007669"/>
    <property type="project" value="TreeGrafter"/>
</dbReference>
<name>A0A8J3F4E3_9BURK</name>
<dbReference type="InterPro" id="IPR015422">
    <property type="entry name" value="PyrdxlP-dep_Trfase_small"/>
</dbReference>
<keyword evidence="4" id="KW-0808">Transferase</keyword>
<comment type="caution">
    <text evidence="7">The sequence shown here is derived from an EMBL/GenBank/DDBJ whole genome shotgun (WGS) entry which is preliminary data.</text>
</comment>
<dbReference type="Gene3D" id="3.90.1150.10">
    <property type="entry name" value="Aspartate Aminotransferase, domain 1"/>
    <property type="match status" value="1"/>
</dbReference>
<reference evidence="8" key="1">
    <citation type="journal article" date="2019" name="Int. J. Syst. Evol. Microbiol.">
        <title>The Global Catalogue of Microorganisms (GCM) 10K type strain sequencing project: providing services to taxonomists for standard genome sequencing and annotation.</title>
        <authorList>
            <consortium name="The Broad Institute Genomics Platform"/>
            <consortium name="The Broad Institute Genome Sequencing Center for Infectious Disease"/>
            <person name="Wu L."/>
            <person name="Ma J."/>
        </authorList>
    </citation>
    <scope>NUCLEOTIDE SEQUENCE [LARGE SCALE GENOMIC DNA]</scope>
    <source>
        <strain evidence="8">CCM 2767</strain>
    </source>
</reference>
<accession>A0A8J3F4E3</accession>
<comment type="cofactor">
    <cofactor evidence="1">
        <name>pyridoxal 5'-phosphate</name>
        <dbReference type="ChEBI" id="CHEBI:597326"/>
    </cofactor>
</comment>
<dbReference type="InterPro" id="IPR051326">
    <property type="entry name" value="Kynurenine-oxoglutarate_AT"/>
</dbReference>
<dbReference type="SUPFAM" id="SSF53383">
    <property type="entry name" value="PLP-dependent transferases"/>
    <property type="match status" value="1"/>
</dbReference>
<evidence type="ECO:0000313" key="8">
    <source>
        <dbReference type="Proteomes" id="UP000642180"/>
    </source>
</evidence>
<evidence type="ECO:0000256" key="4">
    <source>
        <dbReference type="ARBA" id="ARBA00022679"/>
    </source>
</evidence>
<protein>
    <submittedName>
        <fullName evidence="7">Aminotransferase</fullName>
    </submittedName>
</protein>
<dbReference type="GO" id="GO:0030170">
    <property type="term" value="F:pyridoxal phosphate binding"/>
    <property type="evidence" value="ECO:0007669"/>
    <property type="project" value="InterPro"/>
</dbReference>